<evidence type="ECO:0000313" key="2">
    <source>
        <dbReference type="EMBL" id="GAA3389306.1"/>
    </source>
</evidence>
<dbReference type="InterPro" id="IPR052961">
    <property type="entry name" value="Oxido-Kinase-like_Enzymes"/>
</dbReference>
<accession>A0ABP6T0A3</accession>
<gene>
    <name evidence="2" type="ORF">GCM10020369_38920</name>
</gene>
<dbReference type="SUPFAM" id="SSF56112">
    <property type="entry name" value="Protein kinase-like (PK-like)"/>
    <property type="match status" value="1"/>
</dbReference>
<dbReference type="InterPro" id="IPR015897">
    <property type="entry name" value="CHK_kinase-like"/>
</dbReference>
<dbReference type="PANTHER" id="PTHR23020">
    <property type="entry name" value="UNCHARACTERIZED NUCLEAR HORMONE RECEPTOR-RELATED"/>
    <property type="match status" value="1"/>
</dbReference>
<comment type="caution">
    <text evidence="2">The sequence shown here is derived from an EMBL/GenBank/DDBJ whole genome shotgun (WGS) entry which is preliminary data.</text>
</comment>
<dbReference type="InterPro" id="IPR011009">
    <property type="entry name" value="Kinase-like_dom_sf"/>
</dbReference>
<name>A0ABP6T0A3_9ACTN</name>
<evidence type="ECO:0000259" key="1">
    <source>
        <dbReference type="SMART" id="SM00587"/>
    </source>
</evidence>
<dbReference type="InterPro" id="IPR004119">
    <property type="entry name" value="EcKL"/>
</dbReference>
<sequence>MTRLPLPTVSDPELLIDDPAALTPEWLSRALGLPVRATRHAPIGTGQIGGSYRVELEYAGPVPSEAPTSVVAKIAVGTEAQRAQVSRAFVSEVGFYLHLADRVKARIPHCWYGAISTDHTRFTLILEDLTPSVPGNQAAGCTLEQAHDAVQNLAALHASFWNDEFLVSGLEWLTLPTTELAQLAGVALQGATETFVERFGADLAHEDAATLAAAATVVTEWVLSHQTPFSLVHGDYRLDNLMFPRSGTGSAALDWQGLSIGHPGRDLAYFVALSLPPDLRREHEHELVAAYHSALVGHGVRGFSPDDCLAGYRVGMLQGPLITVLGCVYSPAERTADADAMFLSMASRSARAIRDLGTVELISAPRHEPAADRRSGSPPG</sequence>
<dbReference type="Proteomes" id="UP001501676">
    <property type="component" value="Unassembled WGS sequence"/>
</dbReference>
<keyword evidence="3" id="KW-1185">Reference proteome</keyword>
<evidence type="ECO:0000313" key="3">
    <source>
        <dbReference type="Proteomes" id="UP001501676"/>
    </source>
</evidence>
<proteinExistence type="predicted"/>
<dbReference type="RefSeq" id="WP_345729573.1">
    <property type="nucleotide sequence ID" value="NZ_BAAAYN010000024.1"/>
</dbReference>
<protein>
    <submittedName>
        <fullName evidence="2">Phosphotransferase</fullName>
    </submittedName>
</protein>
<dbReference type="Gene3D" id="3.90.1200.10">
    <property type="match status" value="1"/>
</dbReference>
<organism evidence="2 3">
    <name type="scientific">Cryptosporangium minutisporangium</name>
    <dbReference type="NCBI Taxonomy" id="113569"/>
    <lineage>
        <taxon>Bacteria</taxon>
        <taxon>Bacillati</taxon>
        <taxon>Actinomycetota</taxon>
        <taxon>Actinomycetes</taxon>
        <taxon>Cryptosporangiales</taxon>
        <taxon>Cryptosporangiaceae</taxon>
        <taxon>Cryptosporangium</taxon>
    </lineage>
</organism>
<dbReference type="SMART" id="SM00587">
    <property type="entry name" value="CHK"/>
    <property type="match status" value="1"/>
</dbReference>
<feature type="domain" description="CHK kinase-like" evidence="1">
    <location>
        <begin position="124"/>
        <end position="301"/>
    </location>
</feature>
<dbReference type="Pfam" id="PF02958">
    <property type="entry name" value="EcKL"/>
    <property type="match status" value="1"/>
</dbReference>
<reference evidence="3" key="1">
    <citation type="journal article" date="2019" name="Int. J. Syst. Evol. Microbiol.">
        <title>The Global Catalogue of Microorganisms (GCM) 10K type strain sequencing project: providing services to taxonomists for standard genome sequencing and annotation.</title>
        <authorList>
            <consortium name="The Broad Institute Genomics Platform"/>
            <consortium name="The Broad Institute Genome Sequencing Center for Infectious Disease"/>
            <person name="Wu L."/>
            <person name="Ma J."/>
        </authorList>
    </citation>
    <scope>NUCLEOTIDE SEQUENCE [LARGE SCALE GENOMIC DNA]</scope>
    <source>
        <strain evidence="3">JCM 9458</strain>
    </source>
</reference>
<dbReference type="PANTHER" id="PTHR23020:SF41">
    <property type="entry name" value="AMINOGLYCOSIDE PHOSPHOTRANSFERASE DOMAIN-CONTAINING PROTEIN"/>
    <property type="match status" value="1"/>
</dbReference>
<dbReference type="EMBL" id="BAAAYN010000024">
    <property type="protein sequence ID" value="GAA3389306.1"/>
    <property type="molecule type" value="Genomic_DNA"/>
</dbReference>